<name>A0AA35VGK7_LACSI</name>
<dbReference type="AlphaFoldDB" id="A0AA35VGK7"/>
<accession>A0AA35VGK7</accession>
<evidence type="ECO:0000256" key="1">
    <source>
        <dbReference type="SAM" id="Coils"/>
    </source>
</evidence>
<feature type="coiled-coil region" evidence="1">
    <location>
        <begin position="50"/>
        <end position="84"/>
    </location>
</feature>
<gene>
    <name evidence="2" type="ORF">LSALG_LOCUS6381</name>
</gene>
<evidence type="ECO:0000313" key="3">
    <source>
        <dbReference type="Proteomes" id="UP001177003"/>
    </source>
</evidence>
<evidence type="ECO:0000313" key="2">
    <source>
        <dbReference type="EMBL" id="CAI9265795.1"/>
    </source>
</evidence>
<reference evidence="2" key="1">
    <citation type="submission" date="2023-04" db="EMBL/GenBank/DDBJ databases">
        <authorList>
            <person name="Vijverberg K."/>
            <person name="Xiong W."/>
            <person name="Schranz E."/>
        </authorList>
    </citation>
    <scope>NUCLEOTIDE SEQUENCE</scope>
</reference>
<organism evidence="2 3">
    <name type="scientific">Lactuca saligna</name>
    <name type="common">Willowleaf lettuce</name>
    <dbReference type="NCBI Taxonomy" id="75948"/>
    <lineage>
        <taxon>Eukaryota</taxon>
        <taxon>Viridiplantae</taxon>
        <taxon>Streptophyta</taxon>
        <taxon>Embryophyta</taxon>
        <taxon>Tracheophyta</taxon>
        <taxon>Spermatophyta</taxon>
        <taxon>Magnoliopsida</taxon>
        <taxon>eudicotyledons</taxon>
        <taxon>Gunneridae</taxon>
        <taxon>Pentapetalae</taxon>
        <taxon>asterids</taxon>
        <taxon>campanulids</taxon>
        <taxon>Asterales</taxon>
        <taxon>Asteraceae</taxon>
        <taxon>Cichorioideae</taxon>
        <taxon>Cichorieae</taxon>
        <taxon>Lactucinae</taxon>
        <taxon>Lactuca</taxon>
    </lineage>
</organism>
<dbReference type="Proteomes" id="UP001177003">
    <property type="component" value="Chromosome 0"/>
</dbReference>
<dbReference type="EMBL" id="OX465086">
    <property type="protein sequence ID" value="CAI9265795.1"/>
    <property type="molecule type" value="Genomic_DNA"/>
</dbReference>
<sequence>MSSLEGQSSARMASNLCYDMVHTYTLMVASTNWEGLQVLVKQNNIVPYEKATLEDRSERLEDQVSSLTQEKDELENRLARCQRLLRAWILSVRSRVFVRHVRPLDLKRGNNWVVGLQVSENLKSQILALCTRKAEEVDAALLSLTEMDFLGLFHLGKLDYDSFRQFCGRSNPGGSFKL</sequence>
<keyword evidence="1" id="KW-0175">Coiled coil</keyword>
<protein>
    <submittedName>
        <fullName evidence="2">Uncharacterized protein</fullName>
    </submittedName>
</protein>
<keyword evidence="3" id="KW-1185">Reference proteome</keyword>
<proteinExistence type="predicted"/>